<organism evidence="2 3">
    <name type="scientific">Candidatus Curtissbacteria bacterium RBG_13_35_7</name>
    <dbReference type="NCBI Taxonomy" id="1797705"/>
    <lineage>
        <taxon>Bacteria</taxon>
        <taxon>Candidatus Curtissiibacteriota</taxon>
    </lineage>
</organism>
<sequence>MKIDLDYYLLTSYYRKSLDKWLEKNIGVFEGNVLDVGGAKKDGNFTPPKCNKWVVVDIDKKLKPDIVASVTKLPFKNNNFDVIKATELFEHVDDYERGFSECVRVLKTNGKFVVSSPFLIPLHPDPHDFQRLTREKWESLAKKNKLKIVLIIEQGYIFTLISEILRNFTINLPLFWLRYPLYLLFPFLDLLTCLDSTAFVQNSRILRRYIRGYFIVFKK</sequence>
<reference evidence="2 3" key="1">
    <citation type="journal article" date="2016" name="Nat. Commun.">
        <title>Thousands of microbial genomes shed light on interconnected biogeochemical processes in an aquifer system.</title>
        <authorList>
            <person name="Anantharaman K."/>
            <person name="Brown C.T."/>
            <person name="Hug L.A."/>
            <person name="Sharon I."/>
            <person name="Castelle C.J."/>
            <person name="Probst A.J."/>
            <person name="Thomas B.C."/>
            <person name="Singh A."/>
            <person name="Wilkins M.J."/>
            <person name="Karaoz U."/>
            <person name="Brodie E.L."/>
            <person name="Williams K.H."/>
            <person name="Hubbard S.S."/>
            <person name="Banfield J.F."/>
        </authorList>
    </citation>
    <scope>NUCLEOTIDE SEQUENCE [LARGE SCALE GENOMIC DNA]</scope>
</reference>
<dbReference type="AlphaFoldDB" id="A0A1F5G491"/>
<evidence type="ECO:0000313" key="3">
    <source>
        <dbReference type="Proteomes" id="UP000176317"/>
    </source>
</evidence>
<dbReference type="Pfam" id="PF08241">
    <property type="entry name" value="Methyltransf_11"/>
    <property type="match status" value="1"/>
</dbReference>
<dbReference type="GO" id="GO:0008757">
    <property type="term" value="F:S-adenosylmethionine-dependent methyltransferase activity"/>
    <property type="evidence" value="ECO:0007669"/>
    <property type="project" value="InterPro"/>
</dbReference>
<evidence type="ECO:0000313" key="2">
    <source>
        <dbReference type="EMBL" id="OGD86668.1"/>
    </source>
</evidence>
<proteinExistence type="predicted"/>
<dbReference type="InterPro" id="IPR013216">
    <property type="entry name" value="Methyltransf_11"/>
</dbReference>
<dbReference type="EMBL" id="MFAT01000021">
    <property type="protein sequence ID" value="OGD86668.1"/>
    <property type="molecule type" value="Genomic_DNA"/>
</dbReference>
<dbReference type="InterPro" id="IPR029063">
    <property type="entry name" value="SAM-dependent_MTases_sf"/>
</dbReference>
<accession>A0A1F5G491</accession>
<evidence type="ECO:0000259" key="1">
    <source>
        <dbReference type="Pfam" id="PF08241"/>
    </source>
</evidence>
<name>A0A1F5G491_9BACT</name>
<comment type="caution">
    <text evidence="2">The sequence shown here is derived from an EMBL/GenBank/DDBJ whole genome shotgun (WGS) entry which is preliminary data.</text>
</comment>
<dbReference type="SUPFAM" id="SSF53335">
    <property type="entry name" value="S-adenosyl-L-methionine-dependent methyltransferases"/>
    <property type="match status" value="1"/>
</dbReference>
<protein>
    <recommendedName>
        <fullName evidence="1">Methyltransferase type 11 domain-containing protein</fullName>
    </recommendedName>
</protein>
<gene>
    <name evidence="2" type="ORF">A2164_00190</name>
</gene>
<feature type="domain" description="Methyltransferase type 11" evidence="1">
    <location>
        <begin position="66"/>
        <end position="114"/>
    </location>
</feature>
<dbReference type="Gene3D" id="3.40.50.150">
    <property type="entry name" value="Vaccinia Virus protein VP39"/>
    <property type="match status" value="1"/>
</dbReference>
<dbReference type="Proteomes" id="UP000176317">
    <property type="component" value="Unassembled WGS sequence"/>
</dbReference>
<dbReference type="CDD" id="cd02440">
    <property type="entry name" value="AdoMet_MTases"/>
    <property type="match status" value="1"/>
</dbReference>